<name>A0A508TVQ9_9BRAD</name>
<keyword evidence="3" id="KW-1185">Reference proteome</keyword>
<reference evidence="2" key="1">
    <citation type="submission" date="2019-02" db="EMBL/GenBank/DDBJ databases">
        <authorList>
            <person name="Pothier F.J."/>
        </authorList>
    </citation>
    <scope>NUCLEOTIDE SEQUENCE</scope>
    <source>
        <strain evidence="2">CI-1B</strain>
    </source>
</reference>
<dbReference type="SUPFAM" id="SSF75169">
    <property type="entry name" value="DsrEFH-like"/>
    <property type="match status" value="1"/>
</dbReference>
<dbReference type="Pfam" id="PF02635">
    <property type="entry name" value="DsrE"/>
    <property type="match status" value="1"/>
</dbReference>
<protein>
    <submittedName>
        <fullName evidence="2">Uncharacterized protein</fullName>
    </submittedName>
</protein>
<feature type="chain" id="PRO_5021457247" evidence="1">
    <location>
        <begin position="26"/>
        <end position="147"/>
    </location>
</feature>
<evidence type="ECO:0000313" key="3">
    <source>
        <dbReference type="Proteomes" id="UP000328092"/>
    </source>
</evidence>
<organism evidence="2 3">
    <name type="scientific">Bradyrhizobium ivorense</name>
    <dbReference type="NCBI Taxonomy" id="2511166"/>
    <lineage>
        <taxon>Bacteria</taxon>
        <taxon>Pseudomonadati</taxon>
        <taxon>Pseudomonadota</taxon>
        <taxon>Alphaproteobacteria</taxon>
        <taxon>Hyphomicrobiales</taxon>
        <taxon>Nitrobacteraceae</taxon>
        <taxon>Bradyrhizobium</taxon>
    </lineage>
</organism>
<dbReference type="AlphaFoldDB" id="A0A508TVQ9"/>
<comment type="caution">
    <text evidence="2">The sequence shown here is derived from an EMBL/GenBank/DDBJ whole genome shotgun (WGS) entry which is preliminary data.</text>
</comment>
<gene>
    <name evidence="2" type="ORF">CI1B_73560</name>
</gene>
<dbReference type="InterPro" id="IPR003787">
    <property type="entry name" value="Sulphur_relay_DsrE/F-like"/>
</dbReference>
<proteinExistence type="predicted"/>
<feature type="signal peptide" evidence="1">
    <location>
        <begin position="1"/>
        <end position="25"/>
    </location>
</feature>
<dbReference type="PANTHER" id="PTHR37691:SF1">
    <property type="entry name" value="BLR3518 PROTEIN"/>
    <property type="match status" value="1"/>
</dbReference>
<evidence type="ECO:0000313" key="2">
    <source>
        <dbReference type="EMBL" id="VIO78328.1"/>
    </source>
</evidence>
<dbReference type="Gene3D" id="3.40.1260.10">
    <property type="entry name" value="DsrEFH-like"/>
    <property type="match status" value="1"/>
</dbReference>
<dbReference type="PANTHER" id="PTHR37691">
    <property type="entry name" value="BLR3518 PROTEIN"/>
    <property type="match status" value="1"/>
</dbReference>
<dbReference type="Proteomes" id="UP000328092">
    <property type="component" value="Unassembled WGS sequence"/>
</dbReference>
<dbReference type="RefSeq" id="WP_139863937.1">
    <property type="nucleotide sequence ID" value="NZ_CAADFC020000030.1"/>
</dbReference>
<sequence length="147" mass="15473">MHRRSILSGALSAIGAAFATSRAHAATEAPAKLKVVYHLNDLDKVSFVIGNIQNHLDGVGGPDNVTIALVVHGQALKAFHSAAANPDLSRHVGQFSKAGIELAACGNTMKSQHITLNDLLPGFVAAERGGVVRLAELQSQGYLYLRP</sequence>
<accession>A0A508TVQ9</accession>
<dbReference type="InterPro" id="IPR027396">
    <property type="entry name" value="DsrEFH-like"/>
</dbReference>
<keyword evidence="1" id="KW-0732">Signal</keyword>
<dbReference type="EMBL" id="CAADFC020000030">
    <property type="protein sequence ID" value="VIO78328.1"/>
    <property type="molecule type" value="Genomic_DNA"/>
</dbReference>
<evidence type="ECO:0000256" key="1">
    <source>
        <dbReference type="SAM" id="SignalP"/>
    </source>
</evidence>
<dbReference type="OrthoDB" id="5794490at2"/>